<sequence>GPVQSGFLRPKRATVDRNWSRTDPDIGGTGPDHLGPVFCGPRNQKRPVWTGFLVRACKYPSSDQILKDLMNIQAKCHVTTIKSVMHVYIDVIIKIIWSYLSQFLTVFDEQRVKLKVIIVVTRLCNAYHWSSPNRSCSVRFQSFFRSYGPDL</sequence>
<dbReference type="Proteomes" id="UP000054477">
    <property type="component" value="Unassembled WGS sequence"/>
</dbReference>
<dbReference type="AlphaFoldDB" id="A0A0C9WMU3"/>
<keyword evidence="2" id="KW-1185">Reference proteome</keyword>
<dbReference type="HOGENOM" id="CLU_2020700_0_0_1"/>
<reference evidence="2" key="2">
    <citation type="submission" date="2015-01" db="EMBL/GenBank/DDBJ databases">
        <title>Evolutionary Origins and Diversification of the Mycorrhizal Mutualists.</title>
        <authorList>
            <consortium name="DOE Joint Genome Institute"/>
            <consortium name="Mycorrhizal Genomics Consortium"/>
            <person name="Kohler A."/>
            <person name="Kuo A."/>
            <person name="Nagy L.G."/>
            <person name="Floudas D."/>
            <person name="Copeland A."/>
            <person name="Barry K.W."/>
            <person name="Cichocki N."/>
            <person name="Veneault-Fourrey C."/>
            <person name="LaButti K."/>
            <person name="Lindquist E.A."/>
            <person name="Lipzen A."/>
            <person name="Lundell T."/>
            <person name="Morin E."/>
            <person name="Murat C."/>
            <person name="Riley R."/>
            <person name="Ohm R."/>
            <person name="Sun H."/>
            <person name="Tunlid A."/>
            <person name="Henrissat B."/>
            <person name="Grigoriev I.V."/>
            <person name="Hibbett D.S."/>
            <person name="Martin F."/>
        </authorList>
    </citation>
    <scope>NUCLEOTIDE SEQUENCE [LARGE SCALE GENOMIC DNA]</scope>
    <source>
        <strain evidence="2">LaAM-08-1</strain>
    </source>
</reference>
<organism evidence="1 2">
    <name type="scientific">Laccaria amethystina LaAM-08-1</name>
    <dbReference type="NCBI Taxonomy" id="1095629"/>
    <lineage>
        <taxon>Eukaryota</taxon>
        <taxon>Fungi</taxon>
        <taxon>Dikarya</taxon>
        <taxon>Basidiomycota</taxon>
        <taxon>Agaricomycotina</taxon>
        <taxon>Agaricomycetes</taxon>
        <taxon>Agaricomycetidae</taxon>
        <taxon>Agaricales</taxon>
        <taxon>Agaricineae</taxon>
        <taxon>Hydnangiaceae</taxon>
        <taxon>Laccaria</taxon>
    </lineage>
</organism>
<name>A0A0C9WMU3_9AGAR</name>
<dbReference type="EMBL" id="KN838668">
    <property type="protein sequence ID" value="KIJ98489.1"/>
    <property type="molecule type" value="Genomic_DNA"/>
</dbReference>
<proteinExistence type="predicted"/>
<protein>
    <submittedName>
        <fullName evidence="1">Uncharacterized protein</fullName>
    </submittedName>
</protein>
<reference evidence="1 2" key="1">
    <citation type="submission" date="2014-04" db="EMBL/GenBank/DDBJ databases">
        <authorList>
            <consortium name="DOE Joint Genome Institute"/>
            <person name="Kuo A."/>
            <person name="Kohler A."/>
            <person name="Nagy L.G."/>
            <person name="Floudas D."/>
            <person name="Copeland A."/>
            <person name="Barry K.W."/>
            <person name="Cichocki N."/>
            <person name="Veneault-Fourrey C."/>
            <person name="LaButti K."/>
            <person name="Lindquist E.A."/>
            <person name="Lipzen A."/>
            <person name="Lundell T."/>
            <person name="Morin E."/>
            <person name="Murat C."/>
            <person name="Sun H."/>
            <person name="Tunlid A."/>
            <person name="Henrissat B."/>
            <person name="Grigoriev I.V."/>
            <person name="Hibbett D.S."/>
            <person name="Martin F."/>
            <person name="Nordberg H.P."/>
            <person name="Cantor M.N."/>
            <person name="Hua S.X."/>
        </authorList>
    </citation>
    <scope>NUCLEOTIDE SEQUENCE [LARGE SCALE GENOMIC DNA]</scope>
    <source>
        <strain evidence="1 2">LaAM-08-1</strain>
    </source>
</reference>
<gene>
    <name evidence="1" type="ORF">K443DRAFT_103857</name>
</gene>
<accession>A0A0C9WMU3</accession>
<evidence type="ECO:0000313" key="2">
    <source>
        <dbReference type="Proteomes" id="UP000054477"/>
    </source>
</evidence>
<evidence type="ECO:0000313" key="1">
    <source>
        <dbReference type="EMBL" id="KIJ98489.1"/>
    </source>
</evidence>
<feature type="non-terminal residue" evidence="1">
    <location>
        <position position="1"/>
    </location>
</feature>